<reference evidence="4" key="1">
    <citation type="journal article" date="2014" name="Proc. Natl. Acad. Sci. U.S.A.">
        <title>Extensive sampling of basidiomycete genomes demonstrates inadequacy of the white-rot/brown-rot paradigm for wood decay fungi.</title>
        <authorList>
            <person name="Riley R."/>
            <person name="Salamov A.A."/>
            <person name="Brown D.W."/>
            <person name="Nagy L.G."/>
            <person name="Floudas D."/>
            <person name="Held B.W."/>
            <person name="Levasseur A."/>
            <person name="Lombard V."/>
            <person name="Morin E."/>
            <person name="Otillar R."/>
            <person name="Lindquist E.A."/>
            <person name="Sun H."/>
            <person name="LaButti K.M."/>
            <person name="Schmutz J."/>
            <person name="Jabbour D."/>
            <person name="Luo H."/>
            <person name="Baker S.E."/>
            <person name="Pisabarro A.G."/>
            <person name="Walton J.D."/>
            <person name="Blanchette R.A."/>
            <person name="Henrissat B."/>
            <person name="Martin F."/>
            <person name="Cullen D."/>
            <person name="Hibbett D.S."/>
            <person name="Grigoriev I.V."/>
        </authorList>
    </citation>
    <scope>NUCLEOTIDE SEQUENCE [LARGE SCALE GENOMIC DNA]</scope>
    <source>
        <strain evidence="4">FD-172 SS1</strain>
    </source>
</reference>
<dbReference type="OrthoDB" id="3267153at2759"/>
<name>A0A067LT30_BOTB1</name>
<keyword evidence="1" id="KW-0472">Membrane</keyword>
<dbReference type="HOGENOM" id="CLU_023805_5_2_1"/>
<dbReference type="SUPFAM" id="SSF52540">
    <property type="entry name" value="P-loop containing nucleoside triphosphate hydrolases"/>
    <property type="match status" value="1"/>
</dbReference>
<dbReference type="STRING" id="930990.A0A067LT30"/>
<dbReference type="EMBL" id="KL198136">
    <property type="protein sequence ID" value="KDQ06428.1"/>
    <property type="molecule type" value="Genomic_DNA"/>
</dbReference>
<accession>A0A067LT30</accession>
<gene>
    <name evidence="3" type="ORF">BOTBODRAFT_39588</name>
</gene>
<dbReference type="Proteomes" id="UP000027195">
    <property type="component" value="Unassembled WGS sequence"/>
</dbReference>
<dbReference type="InterPro" id="IPR027417">
    <property type="entry name" value="P-loop_NTPase"/>
</dbReference>
<keyword evidence="1" id="KW-1133">Transmembrane helix</keyword>
<evidence type="ECO:0000313" key="4">
    <source>
        <dbReference type="Proteomes" id="UP000027195"/>
    </source>
</evidence>
<protein>
    <recommendedName>
        <fullName evidence="2">G domain-containing protein</fullName>
    </recommendedName>
</protein>
<feature type="domain" description="G" evidence="2">
    <location>
        <begin position="11"/>
        <end position="54"/>
    </location>
</feature>
<dbReference type="Pfam" id="PF01926">
    <property type="entry name" value="MMR_HSR1"/>
    <property type="match status" value="1"/>
</dbReference>
<dbReference type="InParanoid" id="A0A067LT30"/>
<dbReference type="InterPro" id="IPR006073">
    <property type="entry name" value="GTP-bd"/>
</dbReference>
<dbReference type="AlphaFoldDB" id="A0A067LT30"/>
<keyword evidence="4" id="KW-1185">Reference proteome</keyword>
<dbReference type="Gene3D" id="3.40.50.300">
    <property type="entry name" value="P-loop containing nucleotide triphosphate hydrolases"/>
    <property type="match status" value="1"/>
</dbReference>
<sequence>MSRVNQPTRFRVLIIGRANAGKTTILRAVCGTDEEPEVYDRKGHKIGSVRAAFNSFRDKVTGAGSSAILSPSAARGLHKIEYSMIFPSSPKYVFHDSRGFESGATDELELVRNFIQTRAATNDLEEQLHAIWYCLPTDSNRIITAAEQDFFENIDTGRADLAICFLLVASVLLVISLSNTHHP</sequence>
<keyword evidence="1" id="KW-0812">Transmembrane</keyword>
<feature type="transmembrane region" description="Helical" evidence="1">
    <location>
        <begin position="159"/>
        <end position="178"/>
    </location>
</feature>
<evidence type="ECO:0000313" key="3">
    <source>
        <dbReference type="EMBL" id="KDQ06428.1"/>
    </source>
</evidence>
<organism evidence="3 4">
    <name type="scientific">Botryobasidium botryosum (strain FD-172 SS1)</name>
    <dbReference type="NCBI Taxonomy" id="930990"/>
    <lineage>
        <taxon>Eukaryota</taxon>
        <taxon>Fungi</taxon>
        <taxon>Dikarya</taxon>
        <taxon>Basidiomycota</taxon>
        <taxon>Agaricomycotina</taxon>
        <taxon>Agaricomycetes</taxon>
        <taxon>Cantharellales</taxon>
        <taxon>Botryobasidiaceae</taxon>
        <taxon>Botryobasidium</taxon>
    </lineage>
</organism>
<evidence type="ECO:0000259" key="2">
    <source>
        <dbReference type="Pfam" id="PF01926"/>
    </source>
</evidence>
<evidence type="ECO:0000256" key="1">
    <source>
        <dbReference type="SAM" id="Phobius"/>
    </source>
</evidence>
<proteinExistence type="predicted"/>